<evidence type="ECO:0000256" key="1">
    <source>
        <dbReference type="ARBA" id="ARBA00022603"/>
    </source>
</evidence>
<dbReference type="Pfam" id="PF04072">
    <property type="entry name" value="LCM"/>
    <property type="match status" value="1"/>
</dbReference>
<dbReference type="SUPFAM" id="SSF53335">
    <property type="entry name" value="S-adenosyl-L-methionine-dependent methyltransferases"/>
    <property type="match status" value="1"/>
</dbReference>
<dbReference type="GO" id="GO:0032259">
    <property type="term" value="P:methylation"/>
    <property type="evidence" value="ECO:0007669"/>
    <property type="project" value="UniProtKB-KW"/>
</dbReference>
<evidence type="ECO:0000313" key="3">
    <source>
        <dbReference type="EMBL" id="RDI61331.1"/>
    </source>
</evidence>
<evidence type="ECO:0000313" key="4">
    <source>
        <dbReference type="Proteomes" id="UP000254869"/>
    </source>
</evidence>
<dbReference type="PANTHER" id="PTHR43619:SF2">
    <property type="entry name" value="S-ADENOSYL-L-METHIONINE-DEPENDENT METHYLTRANSFERASES SUPERFAMILY PROTEIN"/>
    <property type="match status" value="1"/>
</dbReference>
<dbReference type="Gene3D" id="3.40.50.150">
    <property type="entry name" value="Vaccinia Virus protein VP39"/>
    <property type="match status" value="1"/>
</dbReference>
<keyword evidence="1 3" id="KW-0489">Methyltransferase</keyword>
<dbReference type="InterPro" id="IPR016874">
    <property type="entry name" value="TcmP-like"/>
</dbReference>
<dbReference type="Proteomes" id="UP000254869">
    <property type="component" value="Unassembled WGS sequence"/>
</dbReference>
<evidence type="ECO:0000256" key="2">
    <source>
        <dbReference type="ARBA" id="ARBA00022679"/>
    </source>
</evidence>
<dbReference type="PANTHER" id="PTHR43619">
    <property type="entry name" value="S-ADENOSYL-L-METHIONINE-DEPENDENT METHYLTRANSFERASE YKTD-RELATED"/>
    <property type="match status" value="1"/>
</dbReference>
<keyword evidence="4" id="KW-1185">Reference proteome</keyword>
<sequence length="273" mass="30924">MAIDAAQLGEVQETLLIPLYGRATETGKPRPMLRDPKAVEMVRAIDYDFGRFDGGRSLFGVVVRTSIIDAWVLDFLDAHPEGTVVEIGAGLNTRFERVDNGRLHWVDLDLPDAMALRSQFFVESDRRRMLAASVLDEGWVAVVKTFPAPYFFISEGVLVYLEEADVRRAVTLIAENFPGADIVTDTTGRWMIDHQDRHDAMKRVSARMRWACDDPAELEGWGLGLRLLESGDLSRLPDRLRDRVPLARRAGLRAASLILRERFGRYKLNHYRA</sequence>
<dbReference type="AlphaFoldDB" id="A0A370HTQ1"/>
<reference evidence="3 4" key="1">
    <citation type="submission" date="2018-07" db="EMBL/GenBank/DDBJ databases">
        <title>Genomic Encyclopedia of Type Strains, Phase IV (KMG-IV): sequencing the most valuable type-strain genomes for metagenomic binning, comparative biology and taxonomic classification.</title>
        <authorList>
            <person name="Goeker M."/>
        </authorList>
    </citation>
    <scope>NUCLEOTIDE SEQUENCE [LARGE SCALE GENOMIC DNA]</scope>
    <source>
        <strain evidence="3 4">DSM 44290</strain>
    </source>
</reference>
<dbReference type="InterPro" id="IPR007213">
    <property type="entry name" value="Ppm1/Ppm2/Tcmp"/>
</dbReference>
<comment type="caution">
    <text evidence="3">The sequence shown here is derived from an EMBL/GenBank/DDBJ whole genome shotgun (WGS) entry which is preliminary data.</text>
</comment>
<accession>A0A370HTQ1</accession>
<name>A0A370HTQ1_9NOCA</name>
<organism evidence="3 4">
    <name type="scientific">Nocardia pseudobrasiliensis</name>
    <dbReference type="NCBI Taxonomy" id="45979"/>
    <lineage>
        <taxon>Bacteria</taxon>
        <taxon>Bacillati</taxon>
        <taxon>Actinomycetota</taxon>
        <taxon>Actinomycetes</taxon>
        <taxon>Mycobacteriales</taxon>
        <taxon>Nocardiaceae</taxon>
        <taxon>Nocardia</taxon>
    </lineage>
</organism>
<dbReference type="GO" id="GO:0008168">
    <property type="term" value="F:methyltransferase activity"/>
    <property type="evidence" value="ECO:0007669"/>
    <property type="project" value="UniProtKB-KW"/>
</dbReference>
<proteinExistence type="predicted"/>
<keyword evidence="2 3" id="KW-0808">Transferase</keyword>
<dbReference type="InterPro" id="IPR029063">
    <property type="entry name" value="SAM-dependent_MTases_sf"/>
</dbReference>
<dbReference type="STRING" id="1210086.GCA_001613105_06450"/>
<dbReference type="PIRSF" id="PIRSF028177">
    <property type="entry name" value="Polyketide_synth_Omtfrase_TcmP"/>
    <property type="match status" value="1"/>
</dbReference>
<protein>
    <submittedName>
        <fullName evidence="3">O-methyltransferase involved in polyketide biosynthesis</fullName>
    </submittedName>
</protein>
<dbReference type="EMBL" id="QQBC01000014">
    <property type="protein sequence ID" value="RDI61331.1"/>
    <property type="molecule type" value="Genomic_DNA"/>
</dbReference>
<gene>
    <name evidence="3" type="ORF">DFR76_11456</name>
</gene>